<gene>
    <name evidence="5" type="ORF">BG61_40855</name>
</gene>
<comment type="similarity">
    <text evidence="1">Belongs to the TrbE/VirB4 family.</text>
</comment>
<sequence>MLKMLFTKRAVQEIAPWMTMVTPELVLNKDGSLLTVFEFDGIDADSPNPGDITAARDNLDHACRNFDHRVTAWWRMSHRRVKGGIDGEFNSSADARIDAINQASIGSGKYFRNSHSLSLAFTPETGISRIFDKIAYHMTVGGKNLVVAMFEAAKDLVLARSAFVFDLSKLQNEIKRFESVIDGFTGGVTRLKMKRLQLQNALSFLHQRANPSTPKRRVRYPVTMLDTHLTETEVTIGATELMFESAHGKVYARIIGVKEWMGFQEAALDVLAQVDAELDVCVMFRFLDTSRAGAYIKKIRGFYKVAAFNPVAVLKQWATKEEQKNDEGRELLAKEAGDALAKLDAEGQQYGFANISVVVYGSTPEECEDATRQVVGVIGNAGFGVIQEKTNLFAAWSATLPGRWDQQKRLQFVETPAVSDIAPLCSVGEGSTANEWLTQQSGVKTGPLTCLPTRHRTLQHVDLHHSGGKAHLLVVGPIGGGKSVLLNYLMSQTGRHGARRIRFDKDRSTRIPTLLAGGRFIDATGRFEAATSVNPLSLIGEEKHWPYVAEWVKLAIEGEDDFTCSPQQETDIFDRIKTLARAYPPEKWCLSGLITLLPAELRERLFVWTAGQKNGRFFDHIEDGFSLSDDLSIEMGDLFQNYPVAAALFMDYAFYRIAQILDGKRYTVIEIEEAGFFFTYPKFYARLEIWAVTIRKLNAALLMATQSLGQLARVPNFEILKENIPNLIYLPNSDAINNQALYRDIFGLTPHQIKMIANAVPNRDYLWVTATQTRMLQVAFPKEALAYLRSDGRAQALLDKHVTSGAPNWEDAYIRDVLANA</sequence>
<evidence type="ECO:0000313" key="6">
    <source>
        <dbReference type="Proteomes" id="UP000027466"/>
    </source>
</evidence>
<dbReference type="Pfam" id="PF03135">
    <property type="entry name" value="CagE_TrbE_VirB"/>
    <property type="match status" value="2"/>
</dbReference>
<feature type="domain" description="CagE TrbE VirB component of type IV transporter system central" evidence="4">
    <location>
        <begin position="318"/>
        <end position="407"/>
    </location>
</feature>
<name>A0A069PD22_9BURK</name>
<organism evidence="5 6">
    <name type="scientific">Caballeronia glathei</name>
    <dbReference type="NCBI Taxonomy" id="60547"/>
    <lineage>
        <taxon>Bacteria</taxon>
        <taxon>Pseudomonadati</taxon>
        <taxon>Pseudomonadota</taxon>
        <taxon>Betaproteobacteria</taxon>
        <taxon>Burkholderiales</taxon>
        <taxon>Burkholderiaceae</taxon>
        <taxon>Caballeronia</taxon>
    </lineage>
</organism>
<evidence type="ECO:0000259" key="4">
    <source>
        <dbReference type="Pfam" id="PF03135"/>
    </source>
</evidence>
<feature type="domain" description="CagE TrbE VirB component of type IV transporter system central" evidence="4">
    <location>
        <begin position="194"/>
        <end position="295"/>
    </location>
</feature>
<evidence type="ECO:0000256" key="2">
    <source>
        <dbReference type="ARBA" id="ARBA00022741"/>
    </source>
</evidence>
<dbReference type="InterPro" id="IPR018145">
    <property type="entry name" value="CagE_TrbE_VirB_cntrl_dom"/>
</dbReference>
<evidence type="ECO:0000256" key="3">
    <source>
        <dbReference type="ARBA" id="ARBA00022840"/>
    </source>
</evidence>
<keyword evidence="6" id="KW-1185">Reference proteome</keyword>
<protein>
    <submittedName>
        <fullName evidence="5">Conjugal transfer protein</fullName>
    </submittedName>
</protein>
<dbReference type="Proteomes" id="UP000027466">
    <property type="component" value="Unassembled WGS sequence"/>
</dbReference>
<dbReference type="AlphaFoldDB" id="A0A069PD22"/>
<reference evidence="5 6" key="1">
    <citation type="submission" date="2014-03" db="EMBL/GenBank/DDBJ databases">
        <title>Draft Genome Sequences of Four Burkholderia Strains.</title>
        <authorList>
            <person name="Liu X.Y."/>
            <person name="Li C.X."/>
            <person name="Xu J.H."/>
        </authorList>
    </citation>
    <scope>NUCLEOTIDE SEQUENCE [LARGE SCALE GENOMIC DNA]</scope>
    <source>
        <strain evidence="5 6">DSM 50014</strain>
    </source>
</reference>
<dbReference type="EMBL" id="JFHC01000090">
    <property type="protein sequence ID" value="KDR38427.1"/>
    <property type="molecule type" value="Genomic_DNA"/>
</dbReference>
<dbReference type="InterPro" id="IPR051162">
    <property type="entry name" value="T4SS_component"/>
</dbReference>
<accession>A0A069PD22</accession>
<dbReference type="PANTHER" id="PTHR30121:SF12">
    <property type="entry name" value="TYPE IV SECRETION SYSTEM PROTEIN CAGE"/>
    <property type="match status" value="1"/>
</dbReference>
<dbReference type="Gene3D" id="3.40.50.300">
    <property type="entry name" value="P-loop containing nucleotide triphosphate hydrolases"/>
    <property type="match status" value="1"/>
</dbReference>
<dbReference type="PANTHER" id="PTHR30121">
    <property type="entry name" value="UNCHARACTERIZED PROTEIN YJGR-RELATED"/>
    <property type="match status" value="1"/>
</dbReference>
<dbReference type="GO" id="GO:0005524">
    <property type="term" value="F:ATP binding"/>
    <property type="evidence" value="ECO:0007669"/>
    <property type="project" value="UniProtKB-KW"/>
</dbReference>
<dbReference type="RefSeq" id="WP_035942666.1">
    <property type="nucleotide sequence ID" value="NZ_CADFFX010000025.1"/>
</dbReference>
<dbReference type="SUPFAM" id="SSF52540">
    <property type="entry name" value="P-loop containing nucleoside triphosphate hydrolases"/>
    <property type="match status" value="1"/>
</dbReference>
<evidence type="ECO:0000313" key="5">
    <source>
        <dbReference type="EMBL" id="KDR38427.1"/>
    </source>
</evidence>
<comment type="caution">
    <text evidence="5">The sequence shown here is derived from an EMBL/GenBank/DDBJ whole genome shotgun (WGS) entry which is preliminary data.</text>
</comment>
<evidence type="ECO:0000256" key="1">
    <source>
        <dbReference type="ARBA" id="ARBA00006512"/>
    </source>
</evidence>
<keyword evidence="2" id="KW-0547">Nucleotide-binding</keyword>
<keyword evidence="3" id="KW-0067">ATP-binding</keyword>
<proteinExistence type="inferred from homology"/>
<dbReference type="InterPro" id="IPR027417">
    <property type="entry name" value="P-loop_NTPase"/>
</dbReference>